<evidence type="ECO:0000313" key="3">
    <source>
        <dbReference type="Proteomes" id="UP000785679"/>
    </source>
</evidence>
<evidence type="ECO:0000256" key="1">
    <source>
        <dbReference type="SAM" id="MobiDB-lite"/>
    </source>
</evidence>
<sequence length="218" mass="24510">MIGKEIVNSSYSPKQIKNIIVSKRNPPYVSLCQTVGNQGGAALRDLKKERMFKKLTKSLNPELEPNTQGSNLNKLLHELKQQIRNNSPPHPIPKITSQFQAKPAKRILGQQPQIKYQQRDEFYQLSIVDSSIKTKKYQASPHMQPVVKQATQREIVIDQVDPSPGATSITHRSLSSASSDSFLPELDRSLLVSSRRQSNASTQNEIERISQEKALGQK</sequence>
<feature type="region of interest" description="Disordered" evidence="1">
    <location>
        <begin position="193"/>
        <end position="218"/>
    </location>
</feature>
<dbReference type="EMBL" id="RRYP01022136">
    <property type="protein sequence ID" value="TNV72490.1"/>
    <property type="molecule type" value="Genomic_DNA"/>
</dbReference>
<comment type="caution">
    <text evidence="2">The sequence shown here is derived from an EMBL/GenBank/DDBJ whole genome shotgun (WGS) entry which is preliminary data.</text>
</comment>
<dbReference type="AlphaFoldDB" id="A0A8J8NDM2"/>
<keyword evidence="3" id="KW-1185">Reference proteome</keyword>
<name>A0A8J8NDM2_HALGN</name>
<accession>A0A8J8NDM2</accession>
<dbReference type="Proteomes" id="UP000785679">
    <property type="component" value="Unassembled WGS sequence"/>
</dbReference>
<gene>
    <name evidence="2" type="ORF">FGO68_gene957</name>
</gene>
<feature type="region of interest" description="Disordered" evidence="1">
    <location>
        <begin position="161"/>
        <end position="181"/>
    </location>
</feature>
<proteinExistence type="predicted"/>
<organism evidence="2 3">
    <name type="scientific">Halteria grandinella</name>
    <dbReference type="NCBI Taxonomy" id="5974"/>
    <lineage>
        <taxon>Eukaryota</taxon>
        <taxon>Sar</taxon>
        <taxon>Alveolata</taxon>
        <taxon>Ciliophora</taxon>
        <taxon>Intramacronucleata</taxon>
        <taxon>Spirotrichea</taxon>
        <taxon>Stichotrichia</taxon>
        <taxon>Sporadotrichida</taxon>
        <taxon>Halteriidae</taxon>
        <taxon>Halteria</taxon>
    </lineage>
</organism>
<reference evidence="2" key="1">
    <citation type="submission" date="2019-06" db="EMBL/GenBank/DDBJ databases">
        <authorList>
            <person name="Zheng W."/>
        </authorList>
    </citation>
    <scope>NUCLEOTIDE SEQUENCE</scope>
    <source>
        <strain evidence="2">QDHG01</strain>
    </source>
</reference>
<evidence type="ECO:0000313" key="2">
    <source>
        <dbReference type="EMBL" id="TNV72490.1"/>
    </source>
</evidence>
<protein>
    <submittedName>
        <fullName evidence="2">Uncharacterized protein</fullName>
    </submittedName>
</protein>
<feature type="compositionally biased region" description="Polar residues" evidence="1">
    <location>
        <begin position="193"/>
        <end position="204"/>
    </location>
</feature>